<accession>A0A0A8YNB4</accession>
<reference evidence="1" key="2">
    <citation type="journal article" date="2015" name="Data Brief">
        <title>Shoot transcriptome of the giant reed, Arundo donax.</title>
        <authorList>
            <person name="Barrero R.A."/>
            <person name="Guerrero F.D."/>
            <person name="Moolhuijzen P."/>
            <person name="Goolsby J.A."/>
            <person name="Tidwell J."/>
            <person name="Bellgard S.E."/>
            <person name="Bellgard M.I."/>
        </authorList>
    </citation>
    <scope>NUCLEOTIDE SEQUENCE</scope>
    <source>
        <tissue evidence="1">Shoot tissue taken approximately 20 cm above the soil surface</tissue>
    </source>
</reference>
<organism evidence="1">
    <name type="scientific">Arundo donax</name>
    <name type="common">Giant reed</name>
    <name type="synonym">Donax arundinaceus</name>
    <dbReference type="NCBI Taxonomy" id="35708"/>
    <lineage>
        <taxon>Eukaryota</taxon>
        <taxon>Viridiplantae</taxon>
        <taxon>Streptophyta</taxon>
        <taxon>Embryophyta</taxon>
        <taxon>Tracheophyta</taxon>
        <taxon>Spermatophyta</taxon>
        <taxon>Magnoliopsida</taxon>
        <taxon>Liliopsida</taxon>
        <taxon>Poales</taxon>
        <taxon>Poaceae</taxon>
        <taxon>PACMAD clade</taxon>
        <taxon>Arundinoideae</taxon>
        <taxon>Arundineae</taxon>
        <taxon>Arundo</taxon>
    </lineage>
</organism>
<name>A0A0A8YNB4_ARUDO</name>
<reference evidence="1" key="1">
    <citation type="submission" date="2014-09" db="EMBL/GenBank/DDBJ databases">
        <authorList>
            <person name="Magalhaes I.L.F."/>
            <person name="Oliveira U."/>
            <person name="Santos F.R."/>
            <person name="Vidigal T.H.D.A."/>
            <person name="Brescovit A.D."/>
            <person name="Santos A.J."/>
        </authorList>
    </citation>
    <scope>NUCLEOTIDE SEQUENCE</scope>
    <source>
        <tissue evidence="1">Shoot tissue taken approximately 20 cm above the soil surface</tissue>
    </source>
</reference>
<proteinExistence type="predicted"/>
<dbReference type="AlphaFoldDB" id="A0A0A8YNB4"/>
<protein>
    <submittedName>
        <fullName evidence="1">Uncharacterized protein</fullName>
    </submittedName>
</protein>
<evidence type="ECO:0000313" key="1">
    <source>
        <dbReference type="EMBL" id="JAD28179.1"/>
    </source>
</evidence>
<dbReference type="EMBL" id="GBRH01269716">
    <property type="protein sequence ID" value="JAD28179.1"/>
    <property type="molecule type" value="Transcribed_RNA"/>
</dbReference>
<sequence>MVLGVLVNLALCLLCSCVELVTMVLLRGLALLLVAVVQLLRLPGQAGAAAIDATKGALDAAAEFVLGVARDVVSAVVSAFFEFLWSVVTGAAELAASAVTELLEAARDGGEEAAKLLAAALEGAADAAAAAVAKVWENYVDALGLVVDNLT</sequence>